<keyword evidence="2" id="KW-1003">Cell membrane</keyword>
<dbReference type="InterPro" id="IPR003660">
    <property type="entry name" value="HAMP_dom"/>
</dbReference>
<dbReference type="GO" id="GO:0005886">
    <property type="term" value="C:plasma membrane"/>
    <property type="evidence" value="ECO:0007669"/>
    <property type="project" value="UniProtKB-SubCell"/>
</dbReference>
<evidence type="ECO:0000313" key="12">
    <source>
        <dbReference type="EMBL" id="SFD08800.1"/>
    </source>
</evidence>
<name>A0A1I1PS90_9CLOT</name>
<dbReference type="InterPro" id="IPR033480">
    <property type="entry name" value="sCache_2"/>
</dbReference>
<keyword evidence="3 9" id="KW-0812">Transmembrane</keyword>
<sequence>MKNMKMSFKWKFMVVILPLVIVGLLSLTGVAYFKFNNIIEKELTDSMSTRTTEATNHINTWLTGRLAEVRETINNPMTKRILEINPNLDFESNNQSIELIDEVNLARWKFINTTYPDQYAALHIVNSLEPNEWSNPDSLSKLQARYYNVKDGVSKTSPWAKAAVTEASERYTHNGGIPYDVILKPAYSEAYKTNMVLMFAWQKDDTGKVTAGAGASLKIEAVQDIVKNMKYGEKGYGMLLANDGTFIAHPNEDWAMKEKISTVKDADLNKLGELVKSGNPGIFRFGEGHDKKIAFYAKSSISDWTVVNIVYQDELFAASNKLLVVMLVIAFVITVILSLAIYFAASHLIKPLTKLSKFADDVSTGDLSGSVEIESEDEIGNLSKAFNNTIQVLRNILTDINSESKKVNSLSSELASSCDDASKVTEEAAKTIQFVAENTTEQARQVGLAVDKTIEMEKASKAVTSKCNYMLETAEQSHNISSVAFKAVDKAVYSMKIIVGNNKKNLDESKLLLAKSSEIGKIVEVITSIADQTNLLALNAAIEAARAGEQGRGFAVVADEVRKLAEQSSIAANQISNLISGIQGQISSITDSMDDGSNEITSGMQVALQAGTHFDDIEKAISNIFSVVKDVSSATETMIQTAERTVTEMKNTSAISEQTASATEQISAGAEEQTASMEEIGNGANQLSKLSDRLNELVSKFKISKNDK</sequence>
<gene>
    <name evidence="12" type="ORF">SAMN05421842_11928</name>
</gene>
<keyword evidence="5 9" id="KW-0472">Membrane</keyword>
<dbReference type="Gene3D" id="1.10.287.950">
    <property type="entry name" value="Methyl-accepting chemotaxis protein"/>
    <property type="match status" value="1"/>
</dbReference>
<dbReference type="InterPro" id="IPR004089">
    <property type="entry name" value="MCPsignal_dom"/>
</dbReference>
<evidence type="ECO:0000256" key="2">
    <source>
        <dbReference type="ARBA" id="ARBA00022475"/>
    </source>
</evidence>
<feature type="domain" description="HAMP" evidence="11">
    <location>
        <begin position="346"/>
        <end position="398"/>
    </location>
</feature>
<comment type="subcellular location">
    <subcellularLocation>
        <location evidence="1">Cell membrane</location>
        <topology evidence="1">Multi-pass membrane protein</topology>
    </subcellularLocation>
</comment>
<dbReference type="PROSITE" id="PS50885">
    <property type="entry name" value="HAMP"/>
    <property type="match status" value="1"/>
</dbReference>
<dbReference type="PANTHER" id="PTHR32089">
    <property type="entry name" value="METHYL-ACCEPTING CHEMOTAXIS PROTEIN MCPB"/>
    <property type="match status" value="1"/>
</dbReference>
<dbReference type="Pfam" id="PF00015">
    <property type="entry name" value="MCPsignal"/>
    <property type="match status" value="1"/>
</dbReference>
<evidence type="ECO:0000256" key="7">
    <source>
        <dbReference type="ARBA" id="ARBA00029447"/>
    </source>
</evidence>
<evidence type="ECO:0000259" key="10">
    <source>
        <dbReference type="PROSITE" id="PS50111"/>
    </source>
</evidence>
<dbReference type="AlphaFoldDB" id="A0A1I1PS90"/>
<evidence type="ECO:0000256" key="8">
    <source>
        <dbReference type="PROSITE-ProRule" id="PRU00284"/>
    </source>
</evidence>
<dbReference type="CDD" id="cd11386">
    <property type="entry name" value="MCP_signal"/>
    <property type="match status" value="1"/>
</dbReference>
<dbReference type="Proteomes" id="UP000199263">
    <property type="component" value="Unassembled WGS sequence"/>
</dbReference>
<dbReference type="SMART" id="SM00304">
    <property type="entry name" value="HAMP"/>
    <property type="match status" value="1"/>
</dbReference>
<evidence type="ECO:0000256" key="3">
    <source>
        <dbReference type="ARBA" id="ARBA00022692"/>
    </source>
</evidence>
<dbReference type="SMART" id="SM00283">
    <property type="entry name" value="MA"/>
    <property type="match status" value="1"/>
</dbReference>
<dbReference type="Pfam" id="PF00672">
    <property type="entry name" value="HAMP"/>
    <property type="match status" value="1"/>
</dbReference>
<dbReference type="PANTHER" id="PTHR32089:SF112">
    <property type="entry name" value="LYSOZYME-LIKE PROTEIN-RELATED"/>
    <property type="match status" value="1"/>
</dbReference>
<dbReference type="CDD" id="cd12912">
    <property type="entry name" value="PDC2_MCP_like"/>
    <property type="match status" value="1"/>
</dbReference>
<dbReference type="SUPFAM" id="SSF58104">
    <property type="entry name" value="Methyl-accepting chemotaxis protein (MCP) signaling domain"/>
    <property type="match status" value="1"/>
</dbReference>
<organism evidence="12 13">
    <name type="scientific">Clostridium uliginosum</name>
    <dbReference type="NCBI Taxonomy" id="119641"/>
    <lineage>
        <taxon>Bacteria</taxon>
        <taxon>Bacillati</taxon>
        <taxon>Bacillota</taxon>
        <taxon>Clostridia</taxon>
        <taxon>Eubacteriales</taxon>
        <taxon>Clostridiaceae</taxon>
        <taxon>Clostridium</taxon>
    </lineage>
</organism>
<evidence type="ECO:0000256" key="5">
    <source>
        <dbReference type="ARBA" id="ARBA00023136"/>
    </source>
</evidence>
<keyword evidence="6 8" id="KW-0807">Transducer</keyword>
<proteinExistence type="inferred from homology"/>
<keyword evidence="13" id="KW-1185">Reference proteome</keyword>
<dbReference type="CDD" id="cd06225">
    <property type="entry name" value="HAMP"/>
    <property type="match status" value="1"/>
</dbReference>
<evidence type="ECO:0000259" key="11">
    <source>
        <dbReference type="PROSITE" id="PS50885"/>
    </source>
</evidence>
<accession>A0A1I1PS90</accession>
<keyword evidence="4 9" id="KW-1133">Transmembrane helix</keyword>
<evidence type="ECO:0000313" key="13">
    <source>
        <dbReference type="Proteomes" id="UP000199263"/>
    </source>
</evidence>
<comment type="similarity">
    <text evidence="7">Belongs to the methyl-accepting chemotaxis (MCP) protein family.</text>
</comment>
<evidence type="ECO:0000256" key="4">
    <source>
        <dbReference type="ARBA" id="ARBA00022989"/>
    </source>
</evidence>
<feature type="domain" description="Methyl-accepting transducer" evidence="10">
    <location>
        <begin position="417"/>
        <end position="653"/>
    </location>
</feature>
<dbReference type="Gene3D" id="3.30.450.20">
    <property type="entry name" value="PAS domain"/>
    <property type="match status" value="1"/>
</dbReference>
<dbReference type="EMBL" id="FOMG01000019">
    <property type="protein sequence ID" value="SFD08800.1"/>
    <property type="molecule type" value="Genomic_DNA"/>
</dbReference>
<dbReference type="GO" id="GO:0007165">
    <property type="term" value="P:signal transduction"/>
    <property type="evidence" value="ECO:0007669"/>
    <property type="project" value="UniProtKB-KW"/>
</dbReference>
<reference evidence="12 13" key="1">
    <citation type="submission" date="2016-10" db="EMBL/GenBank/DDBJ databases">
        <authorList>
            <person name="de Groot N.N."/>
        </authorList>
    </citation>
    <scope>NUCLEOTIDE SEQUENCE [LARGE SCALE GENOMIC DNA]</scope>
    <source>
        <strain evidence="12 13">DSM 12992</strain>
    </source>
</reference>
<feature type="transmembrane region" description="Helical" evidence="9">
    <location>
        <begin position="322"/>
        <end position="345"/>
    </location>
</feature>
<evidence type="ECO:0000256" key="6">
    <source>
        <dbReference type="ARBA" id="ARBA00023224"/>
    </source>
</evidence>
<evidence type="ECO:0000256" key="1">
    <source>
        <dbReference type="ARBA" id="ARBA00004651"/>
    </source>
</evidence>
<dbReference type="STRING" id="119641.SAMN05421842_11928"/>
<dbReference type="Pfam" id="PF17200">
    <property type="entry name" value="sCache_2"/>
    <property type="match status" value="1"/>
</dbReference>
<dbReference type="PROSITE" id="PS50111">
    <property type="entry name" value="CHEMOTAXIS_TRANSDUC_2"/>
    <property type="match status" value="1"/>
</dbReference>
<protein>
    <submittedName>
        <fullName evidence="12">Methyl-accepting chemotaxis protein</fullName>
    </submittedName>
</protein>
<evidence type="ECO:0000256" key="9">
    <source>
        <dbReference type="SAM" id="Phobius"/>
    </source>
</evidence>